<dbReference type="Proteomes" id="UP000241203">
    <property type="component" value="Unassembled WGS sequence"/>
</dbReference>
<dbReference type="Proteomes" id="UP000268291">
    <property type="component" value="Unassembled WGS sequence"/>
</dbReference>
<comment type="caution">
    <text evidence="2">The sequence shown here is derived from an EMBL/GenBank/DDBJ whole genome shotgun (WGS) entry which is preliminary data.</text>
</comment>
<dbReference type="RefSeq" id="WP_106562300.1">
    <property type="nucleotide sequence ID" value="NZ_PYAU01000001.1"/>
</dbReference>
<dbReference type="OrthoDB" id="5122083at2"/>
<evidence type="ECO:0000256" key="1">
    <source>
        <dbReference type="SAM" id="Phobius"/>
    </source>
</evidence>
<proteinExistence type="predicted"/>
<accession>A0A2P8GT34</accession>
<dbReference type="AlphaFoldDB" id="A0A2P8GT34"/>
<organism evidence="2 4">
    <name type="scientific">Labedella gwakjiensis</name>
    <dbReference type="NCBI Taxonomy" id="390269"/>
    <lineage>
        <taxon>Bacteria</taxon>
        <taxon>Bacillati</taxon>
        <taxon>Actinomycetota</taxon>
        <taxon>Actinomycetes</taxon>
        <taxon>Micrococcales</taxon>
        <taxon>Microbacteriaceae</taxon>
        <taxon>Labedella</taxon>
    </lineage>
</organism>
<evidence type="ECO:0000313" key="4">
    <source>
        <dbReference type="Proteomes" id="UP000241203"/>
    </source>
</evidence>
<evidence type="ECO:0000313" key="5">
    <source>
        <dbReference type="Proteomes" id="UP000268291"/>
    </source>
</evidence>
<reference evidence="2 4" key="1">
    <citation type="submission" date="2018-03" db="EMBL/GenBank/DDBJ databases">
        <title>Genomic Encyclopedia of Archaeal and Bacterial Type Strains, Phase II (KMG-II): from individual species to whole genera.</title>
        <authorList>
            <person name="Goeker M."/>
        </authorList>
    </citation>
    <scope>NUCLEOTIDE SEQUENCE [LARGE SCALE GENOMIC DNA]</scope>
    <source>
        <strain evidence="2 4">DSM 21548</strain>
    </source>
</reference>
<keyword evidence="5" id="KW-1185">Reference proteome</keyword>
<dbReference type="EMBL" id="RZGY01000004">
    <property type="protein sequence ID" value="RUQ81983.1"/>
    <property type="molecule type" value="Genomic_DNA"/>
</dbReference>
<feature type="transmembrane region" description="Helical" evidence="1">
    <location>
        <begin position="56"/>
        <end position="79"/>
    </location>
</feature>
<gene>
    <name evidence="2" type="ORF">CLV49_0720</name>
    <name evidence="3" type="ORF">ELQ93_16995</name>
</gene>
<dbReference type="Pfam" id="PF07332">
    <property type="entry name" value="Phage_holin_3_6"/>
    <property type="match status" value="1"/>
</dbReference>
<dbReference type="InterPro" id="IPR009937">
    <property type="entry name" value="Phage_holin_3_6"/>
</dbReference>
<name>A0A2P8GT34_9MICO</name>
<dbReference type="EMBL" id="PYAU01000001">
    <property type="protein sequence ID" value="PSL37114.1"/>
    <property type="molecule type" value="Genomic_DNA"/>
</dbReference>
<evidence type="ECO:0000313" key="2">
    <source>
        <dbReference type="EMBL" id="PSL37114.1"/>
    </source>
</evidence>
<feature type="transmembrane region" description="Helical" evidence="1">
    <location>
        <begin position="85"/>
        <end position="106"/>
    </location>
</feature>
<keyword evidence="1" id="KW-0472">Membrane</keyword>
<protein>
    <submittedName>
        <fullName evidence="3">Phage holin family protein</fullName>
    </submittedName>
    <submittedName>
        <fullName evidence="2">Putative superfamily III holin-X</fullName>
    </submittedName>
</protein>
<keyword evidence="1" id="KW-1133">Transmembrane helix</keyword>
<evidence type="ECO:0000313" key="3">
    <source>
        <dbReference type="EMBL" id="RUQ81983.1"/>
    </source>
</evidence>
<sequence length="144" mass="14887">MSSTPTEERPRLRDRSLGSLIGSLPDLVSRLIRGEIQHAKQEIAAKLKAAGVGAGLLVGAAILAIIFLQIMLAAAIIALSLVLPAWAAALIVGGVVLIIVIVLALVGVKALKTGVPPVPTDTVENVKSDIRAIKGEGEYDNAGR</sequence>
<keyword evidence="1" id="KW-0812">Transmembrane</keyword>
<reference evidence="3 5" key="2">
    <citation type="submission" date="2018-12" db="EMBL/GenBank/DDBJ databases">
        <authorList>
            <person name="hu s."/>
            <person name="Xu Y."/>
            <person name="Xu B."/>
            <person name="Li F."/>
        </authorList>
    </citation>
    <scope>NUCLEOTIDE SEQUENCE [LARGE SCALE GENOMIC DNA]</scope>
    <source>
        <strain evidence="3 5">KSW2-17</strain>
    </source>
</reference>